<accession>A0A9Q0L3B5</accession>
<name>A0A9Q0L3B5_9MAGN</name>
<keyword evidence="8" id="KW-1185">Reference proteome</keyword>
<keyword evidence="1" id="KW-0479">Metal-binding</keyword>
<evidence type="ECO:0000259" key="6">
    <source>
        <dbReference type="PROSITE" id="PS51292"/>
    </source>
</evidence>
<feature type="region of interest" description="Disordered" evidence="4">
    <location>
        <begin position="1"/>
        <end position="34"/>
    </location>
</feature>
<feature type="compositionally biased region" description="Basic and acidic residues" evidence="4">
    <location>
        <begin position="1"/>
        <end position="10"/>
    </location>
</feature>
<evidence type="ECO:0000256" key="4">
    <source>
        <dbReference type="SAM" id="MobiDB-lite"/>
    </source>
</evidence>
<keyword evidence="3" id="KW-0862">Zinc</keyword>
<dbReference type="InterPro" id="IPR011016">
    <property type="entry name" value="Znf_RING-CH"/>
</dbReference>
<dbReference type="Pfam" id="PF12906">
    <property type="entry name" value="RINGv"/>
    <property type="match status" value="1"/>
</dbReference>
<dbReference type="PANTHER" id="PTHR46214">
    <property type="entry name" value="ZINC FINGER, RING-CH-TYPE"/>
    <property type="match status" value="1"/>
</dbReference>
<dbReference type="GO" id="GO:0008270">
    <property type="term" value="F:zinc ion binding"/>
    <property type="evidence" value="ECO:0007669"/>
    <property type="project" value="UniProtKB-KW"/>
</dbReference>
<dbReference type="OrthoDB" id="1734943at2759"/>
<evidence type="ECO:0000256" key="3">
    <source>
        <dbReference type="ARBA" id="ARBA00022833"/>
    </source>
</evidence>
<evidence type="ECO:0000313" key="8">
    <source>
        <dbReference type="Proteomes" id="UP001141806"/>
    </source>
</evidence>
<dbReference type="SUPFAM" id="SSF57850">
    <property type="entry name" value="RING/U-box"/>
    <property type="match status" value="1"/>
</dbReference>
<keyword evidence="5" id="KW-0812">Transmembrane</keyword>
<feature type="domain" description="RING-CH-type" evidence="6">
    <location>
        <begin position="94"/>
        <end position="159"/>
    </location>
</feature>
<dbReference type="Proteomes" id="UP001141806">
    <property type="component" value="Unassembled WGS sequence"/>
</dbReference>
<keyword evidence="5" id="KW-1133">Transmembrane helix</keyword>
<evidence type="ECO:0000256" key="1">
    <source>
        <dbReference type="ARBA" id="ARBA00022723"/>
    </source>
</evidence>
<sequence length="219" mass="24300">MDKVSNHQLDDQQETSENSSNPVGPAASETVIVVRSEEVASTSVSAEDGDSKPEVNVLETSKVSAEEQNASVSEPDRHVCAIDIKCSGGSLSSENWDSEKFCRICHLNSEQSSDISDLIQLGCGCKDELGFSHRHCAETWFRLKGNRCCEICGENAKNITGVINYRFMEEWNEGRYAAGSNNPSRRGLGCWQGQSFCNFLMACLVIAFMLPWFFRTNMF</sequence>
<reference evidence="7" key="1">
    <citation type="journal article" date="2023" name="Plant J.">
        <title>The genome of the king protea, Protea cynaroides.</title>
        <authorList>
            <person name="Chang J."/>
            <person name="Duong T.A."/>
            <person name="Schoeman C."/>
            <person name="Ma X."/>
            <person name="Roodt D."/>
            <person name="Barker N."/>
            <person name="Li Z."/>
            <person name="Van de Peer Y."/>
            <person name="Mizrachi E."/>
        </authorList>
    </citation>
    <scope>NUCLEOTIDE SEQUENCE</scope>
    <source>
        <tissue evidence="7">Young leaves</tissue>
    </source>
</reference>
<organism evidence="7 8">
    <name type="scientific">Protea cynaroides</name>
    <dbReference type="NCBI Taxonomy" id="273540"/>
    <lineage>
        <taxon>Eukaryota</taxon>
        <taxon>Viridiplantae</taxon>
        <taxon>Streptophyta</taxon>
        <taxon>Embryophyta</taxon>
        <taxon>Tracheophyta</taxon>
        <taxon>Spermatophyta</taxon>
        <taxon>Magnoliopsida</taxon>
        <taxon>Proteales</taxon>
        <taxon>Proteaceae</taxon>
        <taxon>Protea</taxon>
    </lineage>
</organism>
<dbReference type="PANTHER" id="PTHR46214:SF8">
    <property type="entry name" value="RING_FYVE_PHD ZINC FINGER SUPERFAMILY PROTEIN"/>
    <property type="match status" value="1"/>
</dbReference>
<feature type="transmembrane region" description="Helical" evidence="5">
    <location>
        <begin position="195"/>
        <end position="214"/>
    </location>
</feature>
<dbReference type="Gene3D" id="3.30.40.10">
    <property type="entry name" value="Zinc/RING finger domain, C3HC4 (zinc finger)"/>
    <property type="match status" value="1"/>
</dbReference>
<dbReference type="PROSITE" id="PS51292">
    <property type="entry name" value="ZF_RING_CH"/>
    <property type="match status" value="1"/>
</dbReference>
<comment type="caution">
    <text evidence="7">The sequence shown here is derived from an EMBL/GenBank/DDBJ whole genome shotgun (WGS) entry which is preliminary data.</text>
</comment>
<proteinExistence type="predicted"/>
<evidence type="ECO:0000256" key="2">
    <source>
        <dbReference type="ARBA" id="ARBA00022771"/>
    </source>
</evidence>
<evidence type="ECO:0000313" key="7">
    <source>
        <dbReference type="EMBL" id="KAJ4981066.1"/>
    </source>
</evidence>
<keyword evidence="5" id="KW-0472">Membrane</keyword>
<dbReference type="AlphaFoldDB" id="A0A9Q0L3B5"/>
<dbReference type="SMART" id="SM00744">
    <property type="entry name" value="RINGv"/>
    <property type="match status" value="1"/>
</dbReference>
<dbReference type="EMBL" id="JAMYWD010000001">
    <property type="protein sequence ID" value="KAJ4981066.1"/>
    <property type="molecule type" value="Genomic_DNA"/>
</dbReference>
<evidence type="ECO:0000256" key="5">
    <source>
        <dbReference type="SAM" id="Phobius"/>
    </source>
</evidence>
<protein>
    <recommendedName>
        <fullName evidence="6">RING-CH-type domain-containing protein</fullName>
    </recommendedName>
</protein>
<dbReference type="InterPro" id="IPR013083">
    <property type="entry name" value="Znf_RING/FYVE/PHD"/>
</dbReference>
<gene>
    <name evidence="7" type="ORF">NE237_031903</name>
</gene>
<keyword evidence="2" id="KW-0863">Zinc-finger</keyword>